<proteinExistence type="predicted"/>
<dbReference type="AlphaFoldDB" id="A0A3B1AGH0"/>
<organism evidence="2">
    <name type="scientific">hydrothermal vent metagenome</name>
    <dbReference type="NCBI Taxonomy" id="652676"/>
    <lineage>
        <taxon>unclassified sequences</taxon>
        <taxon>metagenomes</taxon>
        <taxon>ecological metagenomes</taxon>
    </lineage>
</organism>
<name>A0A3B1AGH0_9ZZZZ</name>
<protein>
    <recommendedName>
        <fullName evidence="3">Death on curing protein, Doc toxin</fullName>
    </recommendedName>
</protein>
<dbReference type="Pfam" id="PF05016">
    <property type="entry name" value="ParE_toxin"/>
    <property type="match status" value="1"/>
</dbReference>
<evidence type="ECO:0000256" key="1">
    <source>
        <dbReference type="ARBA" id="ARBA00022649"/>
    </source>
</evidence>
<reference evidence="2" key="1">
    <citation type="submission" date="2018-06" db="EMBL/GenBank/DDBJ databases">
        <authorList>
            <person name="Zhirakovskaya E."/>
        </authorList>
    </citation>
    <scope>NUCLEOTIDE SEQUENCE</scope>
</reference>
<evidence type="ECO:0000313" key="2">
    <source>
        <dbReference type="EMBL" id="VAW97379.1"/>
    </source>
</evidence>
<dbReference type="InterPro" id="IPR035093">
    <property type="entry name" value="RelE/ParE_toxin_dom_sf"/>
</dbReference>
<dbReference type="EMBL" id="UOFR01000048">
    <property type="protein sequence ID" value="VAW97379.1"/>
    <property type="molecule type" value="Genomic_DNA"/>
</dbReference>
<gene>
    <name evidence="2" type="ORF">MNBD_GAMMA21-2963</name>
</gene>
<keyword evidence="1" id="KW-1277">Toxin-antitoxin system</keyword>
<dbReference type="Gene3D" id="3.30.2310.20">
    <property type="entry name" value="RelE-like"/>
    <property type="match status" value="1"/>
</dbReference>
<dbReference type="InterPro" id="IPR007712">
    <property type="entry name" value="RelE/ParE_toxin"/>
</dbReference>
<accession>A0A3B1AGH0</accession>
<evidence type="ECO:0008006" key="3">
    <source>
        <dbReference type="Google" id="ProtNLM"/>
    </source>
</evidence>
<sequence length="111" mass="13068">MKIRYSPQAEKELLDIVKCYNENKPGLGAEFLSELDKQIILCSNAPEIGMQVDHIYRRLVMNRFPFNIIYRILRYEIRVIAVAHQNKKPGYWRSVMLSNDKVEEPDIHYAA</sequence>